<keyword evidence="3" id="KW-1185">Reference proteome</keyword>
<feature type="compositionally biased region" description="Low complexity" evidence="1">
    <location>
        <begin position="31"/>
        <end position="44"/>
    </location>
</feature>
<dbReference type="AlphaFoldDB" id="A0A2I0WB46"/>
<reference evidence="2 3" key="1">
    <citation type="journal article" date="2016" name="Sci. Rep.">
        <title>The Dendrobium catenatum Lindl. genome sequence provides insights into polysaccharide synthase, floral development and adaptive evolution.</title>
        <authorList>
            <person name="Zhang G.Q."/>
            <person name="Xu Q."/>
            <person name="Bian C."/>
            <person name="Tsai W.C."/>
            <person name="Yeh C.M."/>
            <person name="Liu K.W."/>
            <person name="Yoshida K."/>
            <person name="Zhang L.S."/>
            <person name="Chang S.B."/>
            <person name="Chen F."/>
            <person name="Shi Y."/>
            <person name="Su Y.Y."/>
            <person name="Zhang Y.Q."/>
            <person name="Chen L.J."/>
            <person name="Yin Y."/>
            <person name="Lin M."/>
            <person name="Huang H."/>
            <person name="Deng H."/>
            <person name="Wang Z.W."/>
            <person name="Zhu S.L."/>
            <person name="Zhao X."/>
            <person name="Deng C."/>
            <person name="Niu S.C."/>
            <person name="Huang J."/>
            <person name="Wang M."/>
            <person name="Liu G.H."/>
            <person name="Yang H.J."/>
            <person name="Xiao X.J."/>
            <person name="Hsiao Y.Y."/>
            <person name="Wu W.L."/>
            <person name="Chen Y.Y."/>
            <person name="Mitsuda N."/>
            <person name="Ohme-Takagi M."/>
            <person name="Luo Y.B."/>
            <person name="Van de Peer Y."/>
            <person name="Liu Z.J."/>
        </authorList>
    </citation>
    <scope>NUCLEOTIDE SEQUENCE [LARGE SCALE GENOMIC DNA]</scope>
    <source>
        <tissue evidence="2">The whole plant</tissue>
    </source>
</reference>
<dbReference type="Proteomes" id="UP000233837">
    <property type="component" value="Unassembled WGS sequence"/>
</dbReference>
<feature type="region of interest" description="Disordered" evidence="1">
    <location>
        <begin position="1"/>
        <end position="44"/>
    </location>
</feature>
<evidence type="ECO:0000256" key="1">
    <source>
        <dbReference type="SAM" id="MobiDB-lite"/>
    </source>
</evidence>
<dbReference type="PANTHER" id="PTHR35701">
    <property type="entry name" value="OS11G0148400 PROTEIN"/>
    <property type="match status" value="1"/>
</dbReference>
<gene>
    <name evidence="2" type="ORF">MA16_Dca016625</name>
</gene>
<name>A0A2I0WB46_9ASPA</name>
<accession>A0A2I0WB46</accession>
<evidence type="ECO:0000313" key="2">
    <source>
        <dbReference type="EMBL" id="PKU72880.1"/>
    </source>
</evidence>
<dbReference type="EMBL" id="KZ502797">
    <property type="protein sequence ID" value="PKU72880.1"/>
    <property type="molecule type" value="Genomic_DNA"/>
</dbReference>
<dbReference type="PANTHER" id="PTHR35701:SF1">
    <property type="entry name" value="OS11G0148400 PROTEIN"/>
    <property type="match status" value="1"/>
</dbReference>
<evidence type="ECO:0000313" key="3">
    <source>
        <dbReference type="Proteomes" id="UP000233837"/>
    </source>
</evidence>
<organism evidence="2 3">
    <name type="scientific">Dendrobium catenatum</name>
    <dbReference type="NCBI Taxonomy" id="906689"/>
    <lineage>
        <taxon>Eukaryota</taxon>
        <taxon>Viridiplantae</taxon>
        <taxon>Streptophyta</taxon>
        <taxon>Embryophyta</taxon>
        <taxon>Tracheophyta</taxon>
        <taxon>Spermatophyta</taxon>
        <taxon>Magnoliopsida</taxon>
        <taxon>Liliopsida</taxon>
        <taxon>Asparagales</taxon>
        <taxon>Orchidaceae</taxon>
        <taxon>Epidendroideae</taxon>
        <taxon>Malaxideae</taxon>
        <taxon>Dendrobiinae</taxon>
        <taxon>Dendrobium</taxon>
    </lineage>
</organism>
<sequence>MPASSPALFPPLGGGTNNINGDDEDFGDFVFSSPSSSSHTPSFFPYTNPTVLSTSAANDEDWGDFVASELGSHSLQPQSSSPFPLPFDSSPPSSKAWVKPNGAIPLSIFGEEEAEAADPVTLEGSGGFENGFGSYSFATHSSSRPATSGKLNDLIEKLYGQIDVGGKEDGDDFDDGSWEFKDAFSADARTKMDEGGGTVFGLEMVMAANENGRSQVLVNRLENGWKGMEQINMDGEGGLLDIFSASEKLTSMPLGHNHSVTDEVLHEMLPSFGNGSSGSSRNEFKIDFPENGIINGFTEKIQYDQADLLHAPENQEDTKEVEWNMWNFDDLNISSANGKKNLYGSSEDHIEHNIGAGKLDYSPVALTSIIQAPHEKTDSPRATVPSQNSIGNGQEIDQLGKSFAHVNGDIDFNQIEWGSQNTAETGNAEKIVAYESGQSLSSESTSYTLTDLYCRVKEESLSLIVHHLTVLKVSILMMRTLDFVSFCVN</sequence>
<feature type="region of interest" description="Disordered" evidence="1">
    <location>
        <begin position="68"/>
        <end position="96"/>
    </location>
</feature>
<proteinExistence type="predicted"/>
<protein>
    <submittedName>
        <fullName evidence="2">Uncharacterized protein</fullName>
    </submittedName>
</protein>
<feature type="compositionally biased region" description="Low complexity" evidence="1">
    <location>
        <begin position="72"/>
        <end position="94"/>
    </location>
</feature>
<reference evidence="2 3" key="2">
    <citation type="journal article" date="2017" name="Nature">
        <title>The Apostasia genome and the evolution of orchids.</title>
        <authorList>
            <person name="Zhang G.Q."/>
            <person name="Liu K.W."/>
            <person name="Li Z."/>
            <person name="Lohaus R."/>
            <person name="Hsiao Y.Y."/>
            <person name="Niu S.C."/>
            <person name="Wang J.Y."/>
            <person name="Lin Y.C."/>
            <person name="Xu Q."/>
            <person name="Chen L.J."/>
            <person name="Yoshida K."/>
            <person name="Fujiwara S."/>
            <person name="Wang Z.W."/>
            <person name="Zhang Y.Q."/>
            <person name="Mitsuda N."/>
            <person name="Wang M."/>
            <person name="Liu G.H."/>
            <person name="Pecoraro L."/>
            <person name="Huang H.X."/>
            <person name="Xiao X.J."/>
            <person name="Lin M."/>
            <person name="Wu X.Y."/>
            <person name="Wu W.L."/>
            <person name="Chen Y.Y."/>
            <person name="Chang S.B."/>
            <person name="Sakamoto S."/>
            <person name="Ohme-Takagi M."/>
            <person name="Yagi M."/>
            <person name="Zeng S.J."/>
            <person name="Shen C.Y."/>
            <person name="Yeh C.M."/>
            <person name="Luo Y.B."/>
            <person name="Tsai W.C."/>
            <person name="Van de Peer Y."/>
            <person name="Liu Z.J."/>
        </authorList>
    </citation>
    <scope>NUCLEOTIDE SEQUENCE [LARGE SCALE GENOMIC DNA]</scope>
    <source>
        <tissue evidence="2">The whole plant</tissue>
    </source>
</reference>